<dbReference type="EMBL" id="DS269228">
    <property type="protein sequence ID" value="EFP11363.1"/>
    <property type="molecule type" value="Genomic_DNA"/>
</dbReference>
<feature type="transmembrane region" description="Helical" evidence="2">
    <location>
        <begin position="173"/>
        <end position="194"/>
    </location>
</feature>
<keyword evidence="2" id="KW-0812">Transmembrane</keyword>
<dbReference type="SUPFAM" id="SSF53098">
    <property type="entry name" value="Ribonuclease H-like"/>
    <property type="match status" value="1"/>
</dbReference>
<dbReference type="InParanoid" id="E3NNL8"/>
<dbReference type="InterPro" id="IPR012337">
    <property type="entry name" value="RNaseH-like_sf"/>
</dbReference>
<accession>E3NNL8</accession>
<feature type="compositionally biased region" description="Basic and acidic residues" evidence="1">
    <location>
        <begin position="510"/>
        <end position="527"/>
    </location>
</feature>
<dbReference type="PANTHER" id="PTHR31720:SF12">
    <property type="entry name" value="SERPENTINE RECEPTOR, CLASS T-RELATED"/>
    <property type="match status" value="1"/>
</dbReference>
<dbReference type="Pfam" id="PF05699">
    <property type="entry name" value="Dimer_Tnp_hAT"/>
    <property type="match status" value="1"/>
</dbReference>
<dbReference type="Pfam" id="PF10325">
    <property type="entry name" value="7TM_GPCR_Srz"/>
    <property type="match status" value="1"/>
</dbReference>
<dbReference type="Proteomes" id="UP000008281">
    <property type="component" value="Unassembled WGS sequence"/>
</dbReference>
<evidence type="ECO:0000256" key="1">
    <source>
        <dbReference type="SAM" id="MobiDB-lite"/>
    </source>
</evidence>
<evidence type="ECO:0000256" key="2">
    <source>
        <dbReference type="SAM" id="Phobius"/>
    </source>
</evidence>
<dbReference type="AlphaFoldDB" id="E3NNL8"/>
<keyword evidence="5" id="KW-1185">Reference proteome</keyword>
<feature type="compositionally biased region" description="Acidic residues" evidence="1">
    <location>
        <begin position="468"/>
        <end position="479"/>
    </location>
</feature>
<organism evidence="5">
    <name type="scientific">Caenorhabditis remanei</name>
    <name type="common">Caenorhabditis vulgaris</name>
    <dbReference type="NCBI Taxonomy" id="31234"/>
    <lineage>
        <taxon>Eukaryota</taxon>
        <taxon>Metazoa</taxon>
        <taxon>Ecdysozoa</taxon>
        <taxon>Nematoda</taxon>
        <taxon>Chromadorea</taxon>
        <taxon>Rhabditida</taxon>
        <taxon>Rhabditina</taxon>
        <taxon>Rhabditomorpha</taxon>
        <taxon>Rhabditoidea</taxon>
        <taxon>Rhabditidae</taxon>
        <taxon>Peloderinae</taxon>
        <taxon>Caenorhabditis</taxon>
    </lineage>
</organism>
<evidence type="ECO:0000313" key="5">
    <source>
        <dbReference type="Proteomes" id="UP000008281"/>
    </source>
</evidence>
<keyword evidence="2" id="KW-0472">Membrane</keyword>
<name>E3NNL8_CAERE</name>
<dbReference type="PANTHER" id="PTHR31720">
    <property type="entry name" value="SERPENTINE RECEPTOR, CLASS Z-RELATED"/>
    <property type="match status" value="1"/>
</dbReference>
<protein>
    <recommendedName>
        <fullName evidence="3">HAT C-terminal dimerisation domain-containing protein</fullName>
    </recommendedName>
</protein>
<reference evidence="4" key="1">
    <citation type="submission" date="2007-07" db="EMBL/GenBank/DDBJ databases">
        <title>PCAP assembly of the Caenorhabditis remanei genome.</title>
        <authorList>
            <consortium name="The Caenorhabditis remanei Sequencing Consortium"/>
            <person name="Wilson R.K."/>
        </authorList>
    </citation>
    <scope>NUCLEOTIDE SEQUENCE [LARGE SCALE GENOMIC DNA]</scope>
    <source>
        <strain evidence="4">PB4641</strain>
    </source>
</reference>
<sequence length="527" mass="60785">MDSEDFIQDLKESGLNRKLAAILAEEKTEKWESDRRTAGRAVRKERQKIKRRIRSQRKKWEMVQEEFQIARKSKMMSQRKARKLYRRKMKKAKDRHWLKFRELKYKFVFRSQIITRQPILWVSPGIYRTSVFPIISHFHKTIILFYLFLLPTMPCSVYYIVSESKTNFKKHPLGPAETTLQVYILSFAVFGLVLYTNAHHIMLSLLAIQRFILYFYPASEKILNWKQSTTSTVWDCIFLFCCFIPIGFWIICTLIIPASSLDSIGVIFYIAINIILFASAALYIPIFISIRKLGPLPSIIEFKPHKYVLYQTMAVVSSKFVRCSYDDSDAIPVSVGSQTQNTSTPKKGVRAYMLKKFALNSTVGNDVETELLKYRALLNSNRPDIDSSPLHFWSTHASSFPIMLKVARRLLAAPASSSASERLFSKCSDVARQSKRAGIKTETLNSILMTTALTKISKEPVEDSFHSDDEEQDESDLLEDTVNSSGLESGDESMNKSVDIFGEPEENEQDRDIKNKSNRFDEYSPEY</sequence>
<proteinExistence type="predicted"/>
<feature type="domain" description="HAT C-terminal dimerisation" evidence="3">
    <location>
        <begin position="382"/>
        <end position="449"/>
    </location>
</feature>
<feature type="transmembrane region" description="Helical" evidence="2">
    <location>
        <begin position="237"/>
        <end position="260"/>
    </location>
</feature>
<feature type="transmembrane region" description="Helical" evidence="2">
    <location>
        <begin position="266"/>
        <end position="288"/>
    </location>
</feature>
<evidence type="ECO:0000259" key="3">
    <source>
        <dbReference type="Pfam" id="PF05699"/>
    </source>
</evidence>
<feature type="region of interest" description="Disordered" evidence="1">
    <location>
        <begin position="459"/>
        <end position="527"/>
    </location>
</feature>
<dbReference type="GO" id="GO:0046983">
    <property type="term" value="F:protein dimerization activity"/>
    <property type="evidence" value="ECO:0007669"/>
    <property type="project" value="InterPro"/>
</dbReference>
<gene>
    <name evidence="4" type="ORF">CRE_13810</name>
</gene>
<keyword evidence="2" id="KW-1133">Transmembrane helix</keyword>
<dbReference type="HOGENOM" id="CLU_517045_0_0_1"/>
<dbReference type="InterPro" id="IPR008906">
    <property type="entry name" value="HATC_C_dom"/>
</dbReference>
<evidence type="ECO:0000313" key="4">
    <source>
        <dbReference type="EMBL" id="EFP11363.1"/>
    </source>
</evidence>
<dbReference type="InterPro" id="IPR018817">
    <property type="entry name" value="7TM_GPCR_serpentine_rcpt_Srz"/>
</dbReference>
<feature type="transmembrane region" description="Helical" evidence="2">
    <location>
        <begin position="143"/>
        <end position="161"/>
    </location>
</feature>